<sequence>MKRHEDGKRTASIGVERMEQRARERREGRRRKREKKRDGTRVKKKIPRRRRKYFHKIREDDAFEGKPMLVLVRWIRRNPKSVLAVCRRRVSDVNAISSRRKIYNCSTDPPREE</sequence>
<comment type="caution">
    <text evidence="2">The sequence shown here is derived from an EMBL/GenBank/DDBJ whole genome shotgun (WGS) entry which is preliminary data.</text>
</comment>
<feature type="region of interest" description="Disordered" evidence="1">
    <location>
        <begin position="1"/>
        <end position="47"/>
    </location>
</feature>
<evidence type="ECO:0000313" key="2">
    <source>
        <dbReference type="EMBL" id="TGZ49745.1"/>
    </source>
</evidence>
<dbReference type="Proteomes" id="UP000310200">
    <property type="component" value="Unassembled WGS sequence"/>
</dbReference>
<protein>
    <submittedName>
        <fullName evidence="2">Uncharacterized protein</fullName>
    </submittedName>
</protein>
<dbReference type="EMBL" id="QBLH01002107">
    <property type="protein sequence ID" value="TGZ49745.1"/>
    <property type="molecule type" value="Genomic_DNA"/>
</dbReference>
<accession>A0A4S2KJH9</accession>
<evidence type="ECO:0000313" key="3">
    <source>
        <dbReference type="Proteomes" id="UP000310200"/>
    </source>
</evidence>
<dbReference type="STRING" id="300112.A0A4S2KJH9"/>
<keyword evidence="3" id="KW-1185">Reference proteome</keyword>
<dbReference type="AlphaFoldDB" id="A0A4S2KJH9"/>
<evidence type="ECO:0000256" key="1">
    <source>
        <dbReference type="SAM" id="MobiDB-lite"/>
    </source>
</evidence>
<proteinExistence type="predicted"/>
<gene>
    <name evidence="2" type="ORF">DBV15_01302</name>
</gene>
<reference evidence="2 3" key="1">
    <citation type="journal article" date="2019" name="Philos. Trans. R. Soc. Lond., B, Biol. Sci.">
        <title>Ant behaviour and brain gene expression of defending hosts depend on the ecological success of the intruding social parasite.</title>
        <authorList>
            <person name="Kaur R."/>
            <person name="Stoldt M."/>
            <person name="Jongepier E."/>
            <person name="Feldmeyer B."/>
            <person name="Menzel F."/>
            <person name="Bornberg-Bauer E."/>
            <person name="Foitzik S."/>
        </authorList>
    </citation>
    <scope>NUCLEOTIDE SEQUENCE [LARGE SCALE GENOMIC DNA]</scope>
    <source>
        <tissue evidence="2">Whole body</tissue>
    </source>
</reference>
<name>A0A4S2KJH9_9HYME</name>
<feature type="compositionally biased region" description="Basic and acidic residues" evidence="1">
    <location>
        <begin position="16"/>
        <end position="27"/>
    </location>
</feature>
<organism evidence="2 3">
    <name type="scientific">Temnothorax longispinosus</name>
    <dbReference type="NCBI Taxonomy" id="300112"/>
    <lineage>
        <taxon>Eukaryota</taxon>
        <taxon>Metazoa</taxon>
        <taxon>Ecdysozoa</taxon>
        <taxon>Arthropoda</taxon>
        <taxon>Hexapoda</taxon>
        <taxon>Insecta</taxon>
        <taxon>Pterygota</taxon>
        <taxon>Neoptera</taxon>
        <taxon>Endopterygota</taxon>
        <taxon>Hymenoptera</taxon>
        <taxon>Apocrita</taxon>
        <taxon>Aculeata</taxon>
        <taxon>Formicoidea</taxon>
        <taxon>Formicidae</taxon>
        <taxon>Myrmicinae</taxon>
        <taxon>Temnothorax</taxon>
    </lineage>
</organism>